<comment type="similarity">
    <text evidence="2">Belongs to the galactose-3-O-sulfotransferase family.</text>
</comment>
<keyword evidence="4" id="KW-0812">Transmembrane</keyword>
<dbReference type="PANTHER" id="PTHR14647">
    <property type="entry name" value="GALACTOSE-3-O-SULFOTRANSFERASE"/>
    <property type="match status" value="1"/>
</dbReference>
<evidence type="ECO:0000256" key="6">
    <source>
        <dbReference type="ARBA" id="ARBA00022989"/>
    </source>
</evidence>
<dbReference type="RefSeq" id="XP_004991921.1">
    <property type="nucleotide sequence ID" value="XM_004991864.1"/>
</dbReference>
<evidence type="ECO:0000256" key="7">
    <source>
        <dbReference type="ARBA" id="ARBA00023034"/>
    </source>
</evidence>
<dbReference type="GO" id="GO:0009247">
    <property type="term" value="P:glycolipid biosynthetic process"/>
    <property type="evidence" value="ECO:0007669"/>
    <property type="project" value="InterPro"/>
</dbReference>
<dbReference type="Proteomes" id="UP000007799">
    <property type="component" value="Unassembled WGS sequence"/>
</dbReference>
<proteinExistence type="inferred from homology"/>
<evidence type="ECO:0000256" key="5">
    <source>
        <dbReference type="ARBA" id="ARBA00022968"/>
    </source>
</evidence>
<dbReference type="OrthoDB" id="514299at2759"/>
<keyword evidence="10" id="KW-0732">Signal</keyword>
<evidence type="ECO:0000256" key="9">
    <source>
        <dbReference type="ARBA" id="ARBA00023180"/>
    </source>
</evidence>
<dbReference type="InterPro" id="IPR027417">
    <property type="entry name" value="P-loop_NTPase"/>
</dbReference>
<keyword evidence="6" id="KW-1133">Transmembrane helix</keyword>
<name>F2UG36_SALR5</name>
<dbReference type="EMBL" id="GL832972">
    <property type="protein sequence ID" value="EGD75464.1"/>
    <property type="molecule type" value="Genomic_DNA"/>
</dbReference>
<evidence type="ECO:0000256" key="3">
    <source>
        <dbReference type="ARBA" id="ARBA00022679"/>
    </source>
</evidence>
<dbReference type="GO" id="GO:0001733">
    <property type="term" value="F:galactosylceramide sulfotransferase activity"/>
    <property type="evidence" value="ECO:0007669"/>
    <property type="project" value="InterPro"/>
</dbReference>
<dbReference type="InterPro" id="IPR009729">
    <property type="entry name" value="Gal-3-0_sulfotransfrase"/>
</dbReference>
<keyword evidence="12" id="KW-1185">Reference proteome</keyword>
<dbReference type="PANTHER" id="PTHR14647:SF87">
    <property type="entry name" value="PUTATIVE-RELATED"/>
    <property type="match status" value="1"/>
</dbReference>
<dbReference type="OMA" id="NDEHTHR"/>
<organism evidence="12">
    <name type="scientific">Salpingoeca rosetta (strain ATCC 50818 / BSB-021)</name>
    <dbReference type="NCBI Taxonomy" id="946362"/>
    <lineage>
        <taxon>Eukaryota</taxon>
        <taxon>Choanoflagellata</taxon>
        <taxon>Craspedida</taxon>
        <taxon>Salpingoecidae</taxon>
        <taxon>Salpingoeca</taxon>
    </lineage>
</organism>
<dbReference type="SUPFAM" id="SSF52540">
    <property type="entry name" value="P-loop containing nucleoside triphosphate hydrolases"/>
    <property type="match status" value="1"/>
</dbReference>
<gene>
    <name evidence="11" type="ORF">PTSG_12451</name>
</gene>
<dbReference type="KEGG" id="sre:PTSG_12451"/>
<keyword evidence="3" id="KW-0808">Transferase</keyword>
<evidence type="ECO:0000313" key="12">
    <source>
        <dbReference type="Proteomes" id="UP000007799"/>
    </source>
</evidence>
<evidence type="ECO:0000256" key="10">
    <source>
        <dbReference type="SAM" id="SignalP"/>
    </source>
</evidence>
<evidence type="ECO:0000256" key="2">
    <source>
        <dbReference type="ARBA" id="ARBA00008124"/>
    </source>
</evidence>
<feature type="chain" id="PRO_5003290638" description="Sulfotransferase domain-containing protein" evidence="10">
    <location>
        <begin position="45"/>
        <end position="724"/>
    </location>
</feature>
<evidence type="ECO:0000256" key="8">
    <source>
        <dbReference type="ARBA" id="ARBA00023136"/>
    </source>
</evidence>
<dbReference type="InParanoid" id="F2UG36"/>
<dbReference type="eggNOG" id="ENOG502SQIY">
    <property type="taxonomic scope" value="Eukaryota"/>
</dbReference>
<sequence>MKTNRAVGGGGGGRSMGGLLLPMTVAVAAAVMVLMATQPTPAHAEDDMTFISDLPTCTDARKKFVYIKTHKTGSSTIANMFHRFANKYGLHLALPKDNTFYAWPMLDKSRILNSIWDYDQSKTFDGLCSAHVRYAPDALDKLVPNAAYVTVLRSPVTHVKSSWSYWGVANHIRANGGPTLTLDKFMENPNKYWSVANRGDRILLLNSQAYDLGLSNEPSKSQVENLIKTLEKRFFVLITDHMDESLVMMKRMFCWETEDILYISLKSHSHRKPDTSAATRIRNERIVKMNWADQMLFDHFNQTLFKLIEEETGFAEELAYFKERKKRLSEYCRRYSGYDEIAHRVQIEEKKHIGEQDRMCHLVMMDSQSFSKHFKWKEGGDPSVIECLTQGYPRKTAILARVDGVSDGVVANMLLNTGLDRDLALAIPRDTPDPSKSDIRQQFLTPKTRGGKKTTPINILVGREDVPLRVSAAGPFVDRQSISIAVVRDPAQRFVDLWDELDMDTLLDGTSMEDYLKDPNAFKGKVPEAAQLRLHNGMARSLGYEGKSLDVSEAEGRRAAMRIASTFSFGLVADHWFESMLYMRRLLCWSRRDVEYIAHPNNPNVPKGVTVDALYPERKIPASLRTQILAVNTVDAALYKQFNTTLWRKLTREMQMRDEVDVLKAHLRALLDTCESVILKTPSEIADLAQSGSGSERRCARLLSPVDKLYKVAQNKKPSRWVYE</sequence>
<evidence type="ECO:0000256" key="4">
    <source>
        <dbReference type="ARBA" id="ARBA00022692"/>
    </source>
</evidence>
<dbReference type="GeneID" id="16072481"/>
<feature type="signal peptide" evidence="10">
    <location>
        <begin position="1"/>
        <end position="44"/>
    </location>
</feature>
<dbReference type="Gene3D" id="3.40.50.300">
    <property type="entry name" value="P-loop containing nucleotide triphosphate hydrolases"/>
    <property type="match status" value="2"/>
</dbReference>
<accession>F2UG36</accession>
<dbReference type="AlphaFoldDB" id="F2UG36"/>
<reference evidence="11" key="1">
    <citation type="submission" date="2009-08" db="EMBL/GenBank/DDBJ databases">
        <title>Annotation of Salpingoeca rosetta.</title>
        <authorList>
            <consortium name="The Broad Institute Genome Sequencing Platform"/>
            <person name="Russ C."/>
            <person name="Cuomo C."/>
            <person name="Burger G."/>
            <person name="Gray M.W."/>
            <person name="Holland P.W.H."/>
            <person name="King N."/>
            <person name="Lang F.B.F."/>
            <person name="Roger A.J."/>
            <person name="Ruiz-Trillo I."/>
            <person name="Young S.K."/>
            <person name="Zeng Q."/>
            <person name="Gargeya S."/>
            <person name="Alvarado L."/>
            <person name="Berlin A."/>
            <person name="Chapman S.B."/>
            <person name="Chen Z."/>
            <person name="Freedman E."/>
            <person name="Gellesch M."/>
            <person name="Goldberg J."/>
            <person name="Griggs A."/>
            <person name="Gujja S."/>
            <person name="Heilman E."/>
            <person name="Heiman D."/>
            <person name="Howarth C."/>
            <person name="Mehta T."/>
            <person name="Neiman D."/>
            <person name="Pearson M."/>
            <person name="Roberts A."/>
            <person name="Saif S."/>
            <person name="Shea T."/>
            <person name="Shenoy N."/>
            <person name="Sisk P."/>
            <person name="Stolte C."/>
            <person name="Sykes S."/>
            <person name="White J."/>
            <person name="Yandava C."/>
            <person name="Haas B."/>
            <person name="Nusbaum C."/>
            <person name="Birren B."/>
        </authorList>
    </citation>
    <scope>NUCLEOTIDE SEQUENCE [LARGE SCALE GENOMIC DNA]</scope>
    <source>
        <strain evidence="11">ATCC 50818</strain>
    </source>
</reference>
<evidence type="ECO:0008006" key="13">
    <source>
        <dbReference type="Google" id="ProtNLM"/>
    </source>
</evidence>
<dbReference type="GO" id="GO:0000139">
    <property type="term" value="C:Golgi membrane"/>
    <property type="evidence" value="ECO:0007669"/>
    <property type="project" value="UniProtKB-SubCell"/>
</dbReference>
<protein>
    <recommendedName>
        <fullName evidence="13">Sulfotransferase domain-containing protein</fullName>
    </recommendedName>
</protein>
<keyword evidence="8" id="KW-0472">Membrane</keyword>
<dbReference type="Pfam" id="PF06990">
    <property type="entry name" value="Gal-3-0_sulfotr"/>
    <property type="match status" value="2"/>
</dbReference>
<evidence type="ECO:0000313" key="11">
    <source>
        <dbReference type="EMBL" id="EGD75464.1"/>
    </source>
</evidence>
<keyword evidence="9" id="KW-0325">Glycoprotein</keyword>
<keyword evidence="5" id="KW-0735">Signal-anchor</keyword>
<evidence type="ECO:0000256" key="1">
    <source>
        <dbReference type="ARBA" id="ARBA00004323"/>
    </source>
</evidence>
<keyword evidence="7" id="KW-0333">Golgi apparatus</keyword>
<comment type="subcellular location">
    <subcellularLocation>
        <location evidence="1">Golgi apparatus membrane</location>
        <topology evidence="1">Single-pass type II membrane protein</topology>
    </subcellularLocation>
</comment>